<organism evidence="6 7">
    <name type="scientific">Caenispirillum bisanense</name>
    <dbReference type="NCBI Taxonomy" id="414052"/>
    <lineage>
        <taxon>Bacteria</taxon>
        <taxon>Pseudomonadati</taxon>
        <taxon>Pseudomonadota</taxon>
        <taxon>Alphaproteobacteria</taxon>
        <taxon>Rhodospirillales</taxon>
        <taxon>Novispirillaceae</taxon>
        <taxon>Caenispirillum</taxon>
    </lineage>
</organism>
<dbReference type="SUPFAM" id="SSF48435">
    <property type="entry name" value="Bacterial muramidases"/>
    <property type="match status" value="1"/>
</dbReference>
<evidence type="ECO:0000256" key="1">
    <source>
        <dbReference type="ARBA" id="ARBA00007734"/>
    </source>
</evidence>
<evidence type="ECO:0000313" key="7">
    <source>
        <dbReference type="Proteomes" id="UP000219621"/>
    </source>
</evidence>
<gene>
    <name evidence="6" type="ORF">SAMN05421508_103250</name>
</gene>
<keyword evidence="7" id="KW-1185">Reference proteome</keyword>
<comment type="similarity">
    <text evidence="1">Belongs to the transglycosylase Slt family.</text>
</comment>
<evidence type="ECO:0000313" key="6">
    <source>
        <dbReference type="EMBL" id="SOD93890.1"/>
    </source>
</evidence>
<protein>
    <submittedName>
        <fullName evidence="6">Soluble lytic murein transglycosylase</fullName>
    </submittedName>
</protein>
<sequence>MTSRIAVLRAAVVALSVLSAGTLPASAQADELSAADEAVYARAYAAADRGAWDEALAAAKAAKNPVLAKALTWRRMLEPRSGLSFAEITRFASDNPDWPQRTALLRRAEEAIGLREDATQVYAWFQDKEPVSADGWLALAQALDQLGRKDELQKAVRKAWRDVSFGSAQEKTFVARFGGHLTDADHLARLDRLLWDRDTDAARRMLRVVDADRRALAQARIALIEDAGGVDTAVDRVPPSLVDDPGLVYERLRWRRSKGLYESAEELLRHKNADKGRADLWWRERAILSREALDLGDARRAYALIDGHEAQAGAALADGEWMSGWIALRFLKQPQKALPHFEKLYANVTTPISLSRGAYWAGRAEEAAGNADKAESWYMKAAEHGTTYYGQLAASKLGGKWDGRLPKDPLPTPEDIATFEKKEIVRAAMALSEIGRPDDAASFLHQLQAEGRTPGQKLLATRLAHSIGQRHTAVAMARRAALDGVTLVESGYPVDQFKTAEGIEKALVLAIIRQESNFNTDAMSRVGARGLMQLMPATARSEARRLALDFSEARLTRDPAFNVTLGSNYLQSLIGDFRGSYVLAIAAYNAGPGRSRQWVERFGDPRSPGVDPIDWVEQIPFAETRNYVQRVLEGVQVYRQRLGVGDVAFNIEKDLVR</sequence>
<dbReference type="InterPro" id="IPR008939">
    <property type="entry name" value="Lytic_TGlycosylase_superhlx_U"/>
</dbReference>
<accession>A0A286GEG6</accession>
<evidence type="ECO:0000259" key="5">
    <source>
        <dbReference type="Pfam" id="PF01464"/>
    </source>
</evidence>
<proteinExistence type="inferred from homology"/>
<feature type="domain" description="Transglycosylase SLT" evidence="5">
    <location>
        <begin position="498"/>
        <end position="603"/>
    </location>
</feature>
<dbReference type="SUPFAM" id="SSF53955">
    <property type="entry name" value="Lysozyme-like"/>
    <property type="match status" value="1"/>
</dbReference>
<dbReference type="PANTHER" id="PTHR37423:SF2">
    <property type="entry name" value="MEMBRANE-BOUND LYTIC MUREIN TRANSGLYCOSYLASE C"/>
    <property type="match status" value="1"/>
</dbReference>
<evidence type="ECO:0000256" key="4">
    <source>
        <dbReference type="SAM" id="SignalP"/>
    </source>
</evidence>
<dbReference type="Proteomes" id="UP000219621">
    <property type="component" value="Unassembled WGS sequence"/>
</dbReference>
<dbReference type="InterPro" id="IPR008258">
    <property type="entry name" value="Transglycosylase_SLT_dom_1"/>
</dbReference>
<evidence type="ECO:0000256" key="2">
    <source>
        <dbReference type="ARBA" id="ARBA00009387"/>
    </source>
</evidence>
<name>A0A286GEG6_9PROT</name>
<dbReference type="EMBL" id="OCNJ01000003">
    <property type="protein sequence ID" value="SOD93890.1"/>
    <property type="molecule type" value="Genomic_DNA"/>
</dbReference>
<comment type="similarity">
    <text evidence="2">Belongs to the virb1 family.</text>
</comment>
<dbReference type="AlphaFoldDB" id="A0A286GEG6"/>
<reference evidence="6 7" key="1">
    <citation type="submission" date="2017-09" db="EMBL/GenBank/DDBJ databases">
        <authorList>
            <person name="Ehlers B."/>
            <person name="Leendertz F.H."/>
        </authorList>
    </citation>
    <scope>NUCLEOTIDE SEQUENCE [LARGE SCALE GENOMIC DNA]</scope>
    <source>
        <strain evidence="6 7">USBA 140</strain>
    </source>
</reference>
<dbReference type="GO" id="GO:0004553">
    <property type="term" value="F:hydrolase activity, hydrolyzing O-glycosyl compounds"/>
    <property type="evidence" value="ECO:0007669"/>
    <property type="project" value="InterPro"/>
</dbReference>
<dbReference type="CDD" id="cd13401">
    <property type="entry name" value="Slt70-like"/>
    <property type="match status" value="1"/>
</dbReference>
<dbReference type="Gene3D" id="1.25.20.10">
    <property type="entry name" value="Bacterial muramidases"/>
    <property type="match status" value="1"/>
</dbReference>
<feature type="chain" id="PRO_5012086570" evidence="4">
    <location>
        <begin position="30"/>
        <end position="657"/>
    </location>
</feature>
<dbReference type="Pfam" id="PF01464">
    <property type="entry name" value="SLT"/>
    <property type="match status" value="1"/>
</dbReference>
<feature type="signal peptide" evidence="4">
    <location>
        <begin position="1"/>
        <end position="29"/>
    </location>
</feature>
<dbReference type="InterPro" id="IPR023346">
    <property type="entry name" value="Lysozyme-like_dom_sf"/>
</dbReference>
<dbReference type="GO" id="GO:0042597">
    <property type="term" value="C:periplasmic space"/>
    <property type="evidence" value="ECO:0007669"/>
    <property type="project" value="InterPro"/>
</dbReference>
<dbReference type="PANTHER" id="PTHR37423">
    <property type="entry name" value="SOLUBLE LYTIC MUREIN TRANSGLYCOSYLASE-RELATED"/>
    <property type="match status" value="1"/>
</dbReference>
<dbReference type="Gene3D" id="1.10.530.10">
    <property type="match status" value="1"/>
</dbReference>
<keyword evidence="3 4" id="KW-0732">Signal</keyword>
<evidence type="ECO:0000256" key="3">
    <source>
        <dbReference type="ARBA" id="ARBA00022729"/>
    </source>
</evidence>